<dbReference type="EMBL" id="CAJOBC010006259">
    <property type="protein sequence ID" value="CAF3892645.1"/>
    <property type="molecule type" value="Genomic_DNA"/>
</dbReference>
<proteinExistence type="predicted"/>
<dbReference type="InterPro" id="IPR043136">
    <property type="entry name" value="B30.2/SPRY_sf"/>
</dbReference>
<reference evidence="1" key="1">
    <citation type="submission" date="2021-02" db="EMBL/GenBank/DDBJ databases">
        <authorList>
            <person name="Nowell W R."/>
        </authorList>
    </citation>
    <scope>NUCLEOTIDE SEQUENCE</scope>
</reference>
<sequence length="332" mass="37580">MASTISLQSGTGGNDGYCNDYKINLKLDAKVLLVTAEHRLTKQLHNNEFGDEVCGEMTGGLCTTKDQLYELLQDLLANKCEIKEDKVRQTLVAEIRENNKLQLRMNVVISFGKTESRKWDVSIPLNKVQFNDIERLERIIKDLCHRIEDLEYRVVPSSQAKILKNFKFQTPIAGTFTLSGNNETCTLPSQAHREISVDQPFNDVHDRFQKISFLFNTALAGNEYIGIMQGSSTNGQSAASMQTDNAWFLRAYNGTIFSKQLQYKAYTPYIPAKQGSIVSIILDTENMYLAFAVDNECDRWAFRLPKTVKPSELYALVILYSATDTVTIIQNE</sequence>
<evidence type="ECO:0000313" key="3">
    <source>
        <dbReference type="EMBL" id="CAF3892645.1"/>
    </source>
</evidence>
<dbReference type="InterPro" id="IPR013320">
    <property type="entry name" value="ConA-like_dom_sf"/>
</dbReference>
<accession>A0A814R5Y6</accession>
<dbReference type="Proteomes" id="UP000682733">
    <property type="component" value="Unassembled WGS sequence"/>
</dbReference>
<dbReference type="SUPFAM" id="SSF49899">
    <property type="entry name" value="Concanavalin A-like lectins/glucanases"/>
    <property type="match status" value="1"/>
</dbReference>
<dbReference type="EMBL" id="CAJNOQ010006260">
    <property type="protein sequence ID" value="CAF1129067.1"/>
    <property type="molecule type" value="Genomic_DNA"/>
</dbReference>
<dbReference type="EMBL" id="CAJNOK010024523">
    <property type="protein sequence ID" value="CAF1377811.1"/>
    <property type="molecule type" value="Genomic_DNA"/>
</dbReference>
<protein>
    <recommendedName>
        <fullName evidence="6">B30.2/SPRY domain-containing protein</fullName>
    </recommendedName>
</protein>
<dbReference type="Proteomes" id="UP000677228">
    <property type="component" value="Unassembled WGS sequence"/>
</dbReference>
<name>A0A814R5Y6_9BILA</name>
<comment type="caution">
    <text evidence="1">The sequence shown here is derived from an EMBL/GenBank/DDBJ whole genome shotgun (WGS) entry which is preliminary data.</text>
</comment>
<keyword evidence="5" id="KW-1185">Reference proteome</keyword>
<evidence type="ECO:0000313" key="1">
    <source>
        <dbReference type="EMBL" id="CAF1129067.1"/>
    </source>
</evidence>
<evidence type="ECO:0000313" key="5">
    <source>
        <dbReference type="Proteomes" id="UP000663829"/>
    </source>
</evidence>
<evidence type="ECO:0000313" key="2">
    <source>
        <dbReference type="EMBL" id="CAF1377811.1"/>
    </source>
</evidence>
<gene>
    <name evidence="1" type="ORF">GPM918_LOCUS20092</name>
    <name evidence="2" type="ORF">OVA965_LOCUS31972</name>
    <name evidence="3" type="ORF">SRO942_LOCUS20087</name>
    <name evidence="4" type="ORF">TMI583_LOCUS32818</name>
</gene>
<organism evidence="1 5">
    <name type="scientific">Didymodactylos carnosus</name>
    <dbReference type="NCBI Taxonomy" id="1234261"/>
    <lineage>
        <taxon>Eukaryota</taxon>
        <taxon>Metazoa</taxon>
        <taxon>Spiralia</taxon>
        <taxon>Gnathifera</taxon>
        <taxon>Rotifera</taxon>
        <taxon>Eurotatoria</taxon>
        <taxon>Bdelloidea</taxon>
        <taxon>Philodinida</taxon>
        <taxon>Philodinidae</taxon>
        <taxon>Didymodactylos</taxon>
    </lineage>
</organism>
<dbReference type="Gene3D" id="2.60.120.920">
    <property type="match status" value="1"/>
</dbReference>
<dbReference type="Proteomes" id="UP000681722">
    <property type="component" value="Unassembled WGS sequence"/>
</dbReference>
<evidence type="ECO:0000313" key="4">
    <source>
        <dbReference type="EMBL" id="CAF4186489.1"/>
    </source>
</evidence>
<dbReference type="AlphaFoldDB" id="A0A814R5Y6"/>
<evidence type="ECO:0008006" key="6">
    <source>
        <dbReference type="Google" id="ProtNLM"/>
    </source>
</evidence>
<dbReference type="EMBL" id="CAJOBA010046204">
    <property type="protein sequence ID" value="CAF4186489.1"/>
    <property type="molecule type" value="Genomic_DNA"/>
</dbReference>
<dbReference type="Proteomes" id="UP000663829">
    <property type="component" value="Unassembled WGS sequence"/>
</dbReference>